<evidence type="ECO:0000313" key="2">
    <source>
        <dbReference type="EMBL" id="KAK7066731.1"/>
    </source>
</evidence>
<dbReference type="Proteomes" id="UP001381693">
    <property type="component" value="Unassembled WGS sequence"/>
</dbReference>
<dbReference type="EMBL" id="JAXCGZ010019047">
    <property type="protein sequence ID" value="KAK7066731.1"/>
    <property type="molecule type" value="Genomic_DNA"/>
</dbReference>
<dbReference type="AlphaFoldDB" id="A0AAN8WMJ5"/>
<reference evidence="2 3" key="1">
    <citation type="submission" date="2023-11" db="EMBL/GenBank/DDBJ databases">
        <title>Halocaridina rubra genome assembly.</title>
        <authorList>
            <person name="Smith C."/>
        </authorList>
    </citation>
    <scope>NUCLEOTIDE SEQUENCE [LARGE SCALE GENOMIC DNA]</scope>
    <source>
        <strain evidence="2">EP-1</strain>
        <tissue evidence="2">Whole</tissue>
    </source>
</reference>
<organism evidence="2 3">
    <name type="scientific">Halocaridina rubra</name>
    <name type="common">Hawaiian red shrimp</name>
    <dbReference type="NCBI Taxonomy" id="373956"/>
    <lineage>
        <taxon>Eukaryota</taxon>
        <taxon>Metazoa</taxon>
        <taxon>Ecdysozoa</taxon>
        <taxon>Arthropoda</taxon>
        <taxon>Crustacea</taxon>
        <taxon>Multicrustacea</taxon>
        <taxon>Malacostraca</taxon>
        <taxon>Eumalacostraca</taxon>
        <taxon>Eucarida</taxon>
        <taxon>Decapoda</taxon>
        <taxon>Pleocyemata</taxon>
        <taxon>Caridea</taxon>
        <taxon>Atyoidea</taxon>
        <taxon>Atyidae</taxon>
        <taxon>Halocaridina</taxon>
    </lineage>
</organism>
<feature type="region of interest" description="Disordered" evidence="1">
    <location>
        <begin position="87"/>
        <end position="107"/>
    </location>
</feature>
<comment type="caution">
    <text evidence="2">The sequence shown here is derived from an EMBL/GenBank/DDBJ whole genome shotgun (WGS) entry which is preliminary data.</text>
</comment>
<feature type="region of interest" description="Disordered" evidence="1">
    <location>
        <begin position="178"/>
        <end position="204"/>
    </location>
</feature>
<accession>A0AAN8WMJ5</accession>
<protein>
    <submittedName>
        <fullName evidence="2">Uncharacterized protein</fullName>
    </submittedName>
</protein>
<feature type="compositionally biased region" description="Polar residues" evidence="1">
    <location>
        <begin position="87"/>
        <end position="101"/>
    </location>
</feature>
<evidence type="ECO:0000256" key="1">
    <source>
        <dbReference type="SAM" id="MobiDB-lite"/>
    </source>
</evidence>
<keyword evidence="3" id="KW-1185">Reference proteome</keyword>
<sequence length="204" mass="23674">MSNSIHDNPDFGNVAVSEDKQEITPLSRHGWFSIHAQKHCSRSPSVEIFRNTLTSNLNEAYSNFCDENMNVEKPNTLPVEKYEGLTSMSPKNIRPSTSIQMPSVAPRIQRRRSSSPIYFNFITERSIKEYQSSFQKSQTQDDTEISNVHYKQYDPAPIREADYAHGACLEEAKYPRQFSQMNEEKEEYPYLTLYPDPRPDPLRQ</sequence>
<evidence type="ECO:0000313" key="3">
    <source>
        <dbReference type="Proteomes" id="UP001381693"/>
    </source>
</evidence>
<gene>
    <name evidence="2" type="ORF">SK128_028128</name>
</gene>
<proteinExistence type="predicted"/>
<name>A0AAN8WMJ5_HALRR</name>